<evidence type="ECO:0000256" key="3">
    <source>
        <dbReference type="ARBA" id="ARBA00022692"/>
    </source>
</evidence>
<evidence type="ECO:0000259" key="9">
    <source>
        <dbReference type="Pfam" id="PF01061"/>
    </source>
</evidence>
<dbReference type="Pfam" id="PF01061">
    <property type="entry name" value="ABC2_membrane"/>
    <property type="match status" value="1"/>
</dbReference>
<dbReference type="SUPFAM" id="SSF51445">
    <property type="entry name" value="(Trans)glycosidases"/>
    <property type="match status" value="1"/>
</dbReference>
<feature type="transmembrane region" description="Helical" evidence="7">
    <location>
        <begin position="1065"/>
        <end position="1090"/>
    </location>
</feature>
<feature type="transmembrane region" description="Helical" evidence="7">
    <location>
        <begin position="1913"/>
        <end position="1938"/>
    </location>
</feature>
<dbReference type="InterPro" id="IPR027417">
    <property type="entry name" value="P-loop_NTPase"/>
</dbReference>
<gene>
    <name evidence="10" type="primary">ABC36</name>
    <name evidence="10" type="ORF">AURANDRAFT_62521</name>
</gene>
<feature type="transmembrane region" description="Helical" evidence="7">
    <location>
        <begin position="1755"/>
        <end position="1776"/>
    </location>
</feature>
<feature type="signal peptide" evidence="8">
    <location>
        <begin position="1"/>
        <end position="17"/>
    </location>
</feature>
<keyword evidence="4 7" id="KW-1133">Transmembrane helix</keyword>
<dbReference type="PANTHER" id="PTHR48041">
    <property type="entry name" value="ABC TRANSPORTER G FAMILY MEMBER 28"/>
    <property type="match status" value="1"/>
</dbReference>
<evidence type="ECO:0000256" key="1">
    <source>
        <dbReference type="ARBA" id="ARBA00004141"/>
    </source>
</evidence>
<feature type="domain" description="ABC-2 type transporter transmembrane" evidence="9">
    <location>
        <begin position="1738"/>
        <end position="1899"/>
    </location>
</feature>
<feature type="transmembrane region" description="Helical" evidence="7">
    <location>
        <begin position="1038"/>
        <end position="1059"/>
    </location>
</feature>
<protein>
    <submittedName>
        <fullName evidence="10">Uncharacterized protein ABC36</fullName>
    </submittedName>
</protein>
<evidence type="ECO:0000256" key="8">
    <source>
        <dbReference type="SAM" id="SignalP"/>
    </source>
</evidence>
<evidence type="ECO:0000256" key="2">
    <source>
        <dbReference type="ARBA" id="ARBA00022448"/>
    </source>
</evidence>
<proteinExistence type="predicted"/>
<feature type="transmembrane region" description="Helical" evidence="7">
    <location>
        <begin position="1826"/>
        <end position="1853"/>
    </location>
</feature>
<sequence length="2096" mass="219068">MMLPKIAVLALVAAVRGANLTGTFPTFVAGDLDGNFNISILGSGFENRSSSSEITCHLRGGLNAAAQSPGADFPREIPAFVESDSEVLCELPPYAVSLETRVEVWADHSSNFSEGSSANFSWRQLVEATPARRPFLTTDTKELLVWVDAEAAAAFAPTAKDHSVEICRSTPEWRSCDVVPFARGGAAVKLDLGVDVGEVNADLAIDATFLPSETKLATKKRRLVVVKPPPATYAGAFTVVDHARRAIAVDGKPFLSMGYYFYGLVEYQRGDATLEQALEDVATLSSLGTNHLVAYGAETLNDDDLGAFVAACEAHGVMFDFSLVWKVIPVLNATTGGNTTEKWANLTKSADRVRNSPSLVGYYTCDDCDNGALYTSAGLAEVYDQLKLRDPYHLHFGADWSQPWANYAWSEAVGASVGALGFDVAQVENYKPDPKQLLNDARNRDGMRFEPLINSPGMYLMGPAPLPPNATTSGYPAVLEATQGWMSTMTYDAPGQLNFLYETRSNATDAYSKGRGSPMDHVEAQGEFAAAATKLFDAGILLPDVTYDDTDLPVTFPDRVLARGYRRHAAAGAPFCAYVVVANLEPTPSTYALAFAEGVLPDAAKVAYHEFRATYNVTVARGDDGAATIDDVLTGFGFGGRELRVFRSIGVRAPRRHRNTMDDATSIATSDNRSSVGAQSVLARDWTVTAHEVCYATGEGKLLLDEVTAVIPGSSACALVGPSVADKGALLRLLGGAARGGYFSGRVAFGGQPHHEASLLCVFAEAPPGGEGEARSLLGGGGGGRVEGSLSPAEAVAFAAALRFGADAPDARDRGATMARALGLDDAARQRAAAAKGHRFARGAASRAEAVVARVAVAAVHGPPVICVEDPFRGLAGGECLVVAGALEALAARGHTVIASLDSDGLSEAAFEAAFSRSVVLRNGRVLYCGETRRAAAHCARCFADGDGARFGRLDVLERVGGDARLAAACARSFARTPESRRAEQEAAHVEPLDEERGALHWLAPPVVAPAARFRTLVYRDLARHGRPFGVAVAERHAGAVAVALLWGVAFWDVAAVGADHLSAWALTSVAFASGNVVVAAMLASAPQICRRHGDFERDRRAGKYGALEHVAARSALLVLESACVAVAPTALYLMAGLPFGCCAFVYALGALLAFACGCCIEALAAWAHSPPPADARGGGGGDFAPDRAAAAAADRVACGAFGALASCMVLSTGFGVELNDFRRGNPFFWHARANHLRWYVQGVALRVRASSRYHDGGVDAAAGGWRRYAAVDSLWALLALAAAARLASYYYLTLRPPSARHVDAKKLATWATRPKLDADDAAEALDAAAKNPLGLARDKGAVAVPPRVAPERSNERSARAFSRSVDAAPVSLAADGVTVACCADGADLKTPPRKALVLEDLSLAVAPREAVLVAADDPLGPRCLLRVFAARDARKSRGHVVAAAGRVAVNGAPRPRDWRSRCAFLAAGDARCDGFLSLSARETVALALGLAHGRAVDASARAEDAGAEPLAGYRARTPEGALAPPPTAAAAAAWLDVVLDVAGVARQAQLGPVAYGGGGDESPALHRRRVALACELARAPVVVLVDDLTGGARSPACGARDACAPRDAAALARTYAHLAQLGCTVVATAHGAPRDVVLAFDRVALLRGPRLAYDGPPRPVFDALASAATRPGLADAARVSRDATLRPLDAALENDLKLLAAPASAGPGGPLKTPEEAEPMGAAAILRPTFRVGVLAQAAALLRRDLAAARADRGMLGAAIGAPLANAALLCGAFWGQGHDDARSVLWLNYCLLAAFATPAALQFPRHAALARAFEHERAAGLVGAPAFFLASLAAPLPLTLLRALLVVPVVYAAANFVVDGAAVAVAVLACGAAGLAAQALALACCWAYVAQTNASALGLGAPDAARRRALAIARAGDAAALLALSFLMYCGFFRFVRDLDAGWRGAADADFARWLLQAMSTPQLRDKAAPGRYETDGGANFYADARRFVGYSHGTTADGALLSGVVYGPVVLTAVALLGLFRLLSYGYLNVDSHETHLNVGFMPLGDTGNPLPMKPEMKKKDATTKATSTDGDTATEKTRICEYKMATPDATSP</sequence>
<dbReference type="EMBL" id="GL833124">
    <property type="protein sequence ID" value="EGB10510.1"/>
    <property type="molecule type" value="Genomic_DNA"/>
</dbReference>
<organism evidence="11">
    <name type="scientific">Aureococcus anophagefferens</name>
    <name type="common">Harmful bloom alga</name>
    <dbReference type="NCBI Taxonomy" id="44056"/>
    <lineage>
        <taxon>Eukaryota</taxon>
        <taxon>Sar</taxon>
        <taxon>Stramenopiles</taxon>
        <taxon>Ochrophyta</taxon>
        <taxon>Pelagophyceae</taxon>
        <taxon>Pelagomonadales</taxon>
        <taxon>Pelagomonadaceae</taxon>
        <taxon>Aureococcus</taxon>
    </lineage>
</organism>
<feature type="transmembrane region" description="Helical" evidence="7">
    <location>
        <begin position="1111"/>
        <end position="1132"/>
    </location>
</feature>
<dbReference type="InterPro" id="IPR050352">
    <property type="entry name" value="ABCG_transporters"/>
</dbReference>
<keyword evidence="5 7" id="KW-0472">Membrane</keyword>
<evidence type="ECO:0000256" key="7">
    <source>
        <dbReference type="SAM" id="Phobius"/>
    </source>
</evidence>
<keyword evidence="3 7" id="KW-0812">Transmembrane</keyword>
<feature type="transmembrane region" description="Helical" evidence="7">
    <location>
        <begin position="1144"/>
        <end position="1167"/>
    </location>
</feature>
<keyword evidence="2" id="KW-0813">Transport</keyword>
<evidence type="ECO:0000313" key="10">
    <source>
        <dbReference type="EMBL" id="EGB10510.1"/>
    </source>
</evidence>
<dbReference type="CDD" id="cd00102">
    <property type="entry name" value="IPT"/>
    <property type="match status" value="1"/>
</dbReference>
<evidence type="ECO:0000313" key="11">
    <source>
        <dbReference type="Proteomes" id="UP000002729"/>
    </source>
</evidence>
<dbReference type="InParanoid" id="F0Y3U7"/>
<dbReference type="GO" id="GO:0016020">
    <property type="term" value="C:membrane"/>
    <property type="evidence" value="ECO:0007669"/>
    <property type="project" value="UniProtKB-SubCell"/>
</dbReference>
<dbReference type="KEGG" id="aaf:AURANDRAFT_62521"/>
<comment type="subcellular location">
    <subcellularLocation>
        <location evidence="1">Membrane</location>
        <topology evidence="1">Multi-pass membrane protein</topology>
    </subcellularLocation>
</comment>
<dbReference type="PANTHER" id="PTHR48041:SF139">
    <property type="entry name" value="PROTEIN SCARLET"/>
    <property type="match status" value="1"/>
</dbReference>
<dbReference type="InterPro" id="IPR013525">
    <property type="entry name" value="ABC2_TM"/>
</dbReference>
<feature type="region of interest" description="Disordered" evidence="6">
    <location>
        <begin position="2053"/>
        <end position="2081"/>
    </location>
</feature>
<dbReference type="Gene3D" id="3.40.50.300">
    <property type="entry name" value="P-loop containing nucleotide triphosphate hydrolases"/>
    <property type="match status" value="2"/>
</dbReference>
<feature type="chain" id="PRO_5003264380" evidence="8">
    <location>
        <begin position="18"/>
        <end position="2096"/>
    </location>
</feature>
<feature type="transmembrane region" description="Helical" evidence="7">
    <location>
        <begin position="1865"/>
        <end position="1892"/>
    </location>
</feature>
<reference evidence="10 11" key="1">
    <citation type="journal article" date="2011" name="Proc. Natl. Acad. Sci. U.S.A.">
        <title>Niche of harmful alga Aureococcus anophagefferens revealed through ecogenomics.</title>
        <authorList>
            <person name="Gobler C.J."/>
            <person name="Berry D.L."/>
            <person name="Dyhrman S.T."/>
            <person name="Wilhelm S.W."/>
            <person name="Salamov A."/>
            <person name="Lobanov A.V."/>
            <person name="Zhang Y."/>
            <person name="Collier J.L."/>
            <person name="Wurch L.L."/>
            <person name="Kustka A.B."/>
            <person name="Dill B.D."/>
            <person name="Shah M."/>
            <person name="VerBerkmoes N.C."/>
            <person name="Kuo A."/>
            <person name="Terry A."/>
            <person name="Pangilinan J."/>
            <person name="Lindquist E.A."/>
            <person name="Lucas S."/>
            <person name="Paulsen I.T."/>
            <person name="Hattenrath-Lehmann T.K."/>
            <person name="Talmage S.C."/>
            <person name="Walker E.A."/>
            <person name="Koch F."/>
            <person name="Burson A.M."/>
            <person name="Marcoval M.A."/>
            <person name="Tang Y.Z."/>
            <person name="Lecleir G.R."/>
            <person name="Coyne K.J."/>
            <person name="Berg G.M."/>
            <person name="Bertrand E.M."/>
            <person name="Saito M.A."/>
            <person name="Gladyshev V.N."/>
            <person name="Grigoriev I.V."/>
        </authorList>
    </citation>
    <scope>NUCLEOTIDE SEQUENCE [LARGE SCALE GENOMIC DNA]</scope>
    <source>
        <strain evidence="11">CCMP 1984</strain>
    </source>
</reference>
<dbReference type="GeneID" id="20223936"/>
<dbReference type="GO" id="GO:0140359">
    <property type="term" value="F:ABC-type transporter activity"/>
    <property type="evidence" value="ECO:0007669"/>
    <property type="project" value="InterPro"/>
</dbReference>
<keyword evidence="11" id="KW-1185">Reference proteome</keyword>
<dbReference type="SUPFAM" id="SSF52540">
    <property type="entry name" value="P-loop containing nucleoside triphosphate hydrolases"/>
    <property type="match status" value="2"/>
</dbReference>
<dbReference type="OrthoDB" id="206258at2759"/>
<dbReference type="eggNOG" id="KOG0061">
    <property type="taxonomic scope" value="Eukaryota"/>
</dbReference>
<evidence type="ECO:0000256" key="5">
    <source>
        <dbReference type="ARBA" id="ARBA00023136"/>
    </source>
</evidence>
<evidence type="ECO:0000256" key="4">
    <source>
        <dbReference type="ARBA" id="ARBA00022989"/>
    </source>
</evidence>
<accession>F0Y3U7</accession>
<dbReference type="RefSeq" id="XP_009035299.1">
    <property type="nucleotide sequence ID" value="XM_009037051.1"/>
</dbReference>
<keyword evidence="8" id="KW-0732">Signal</keyword>
<feature type="transmembrane region" description="Helical" evidence="7">
    <location>
        <begin position="2002"/>
        <end position="2023"/>
    </location>
</feature>
<feature type="transmembrane region" description="Helical" evidence="7">
    <location>
        <begin position="1788"/>
        <end position="1805"/>
    </location>
</feature>
<evidence type="ECO:0000256" key="6">
    <source>
        <dbReference type="SAM" id="MobiDB-lite"/>
    </source>
</evidence>
<name>F0Y3U7_AURAN</name>
<dbReference type="InterPro" id="IPR017853">
    <property type="entry name" value="GH"/>
</dbReference>
<dbReference type="Proteomes" id="UP000002729">
    <property type="component" value="Unassembled WGS sequence"/>
</dbReference>
<dbReference type="eggNOG" id="KOG0065">
    <property type="taxonomic scope" value="Eukaryota"/>
</dbReference>